<comment type="caution">
    <text evidence="3">The sequence shown here is derived from an EMBL/GenBank/DDBJ whole genome shotgun (WGS) entry which is preliminary data.</text>
</comment>
<evidence type="ECO:0000313" key="4">
    <source>
        <dbReference type="Proteomes" id="UP000663824"/>
    </source>
</evidence>
<dbReference type="EMBL" id="CAJNRE010016674">
    <property type="protein sequence ID" value="CAF2148028.1"/>
    <property type="molecule type" value="Genomic_DNA"/>
</dbReference>
<organism evidence="3 4">
    <name type="scientific">Rotaria magnacalcarata</name>
    <dbReference type="NCBI Taxonomy" id="392030"/>
    <lineage>
        <taxon>Eukaryota</taxon>
        <taxon>Metazoa</taxon>
        <taxon>Spiralia</taxon>
        <taxon>Gnathifera</taxon>
        <taxon>Rotifera</taxon>
        <taxon>Eurotatoria</taxon>
        <taxon>Bdelloidea</taxon>
        <taxon>Philodinida</taxon>
        <taxon>Philodinidae</taxon>
        <taxon>Rotaria</taxon>
    </lineage>
</organism>
<evidence type="ECO:0000256" key="1">
    <source>
        <dbReference type="SAM" id="MobiDB-lite"/>
    </source>
</evidence>
<gene>
    <name evidence="3" type="ORF">MBJ925_LOCUS30767</name>
</gene>
<reference evidence="3" key="1">
    <citation type="submission" date="2021-02" db="EMBL/GenBank/DDBJ databases">
        <authorList>
            <person name="Nowell W R."/>
        </authorList>
    </citation>
    <scope>NUCLEOTIDE SEQUENCE</scope>
</reference>
<feature type="domain" description="Helix-turn-helix" evidence="2">
    <location>
        <begin position="53"/>
        <end position="110"/>
    </location>
</feature>
<dbReference type="InterPro" id="IPR058912">
    <property type="entry name" value="HTH_animal"/>
</dbReference>
<sequence>MNIRNSHHQDIQFTSVKEEGEQLAFLDVLIKRKAKPFVTTMYRKPTYTGLLAKWESFVPRQYKRSAISSMVYRGIRICSTFALMHEEFNFIRKVSKDNGYPSNFIEKQIRETLNRYMEKQKQKSSQEQIHEETQDHKKDNSNDTKTDRIIVDVPFVRNSSNRFIQEIRKISKKLKPSAKLLAISRPPKAV</sequence>
<evidence type="ECO:0000313" key="3">
    <source>
        <dbReference type="EMBL" id="CAF2148028.1"/>
    </source>
</evidence>
<feature type="compositionally biased region" description="Basic and acidic residues" evidence="1">
    <location>
        <begin position="128"/>
        <end position="144"/>
    </location>
</feature>
<protein>
    <recommendedName>
        <fullName evidence="2">Helix-turn-helix domain-containing protein</fullName>
    </recommendedName>
</protein>
<feature type="region of interest" description="Disordered" evidence="1">
    <location>
        <begin position="118"/>
        <end position="144"/>
    </location>
</feature>
<dbReference type="PANTHER" id="PTHR21301:SF10">
    <property type="entry name" value="REVERSE TRANSCRIPTASE DOMAIN-CONTAINING PROTEIN"/>
    <property type="match status" value="1"/>
</dbReference>
<proteinExistence type="predicted"/>
<feature type="non-terminal residue" evidence="3">
    <location>
        <position position="190"/>
    </location>
</feature>
<name>A0A816XKH6_9BILA</name>
<dbReference type="AlphaFoldDB" id="A0A816XKH6"/>
<dbReference type="Proteomes" id="UP000663824">
    <property type="component" value="Unassembled WGS sequence"/>
</dbReference>
<accession>A0A816XKH6</accession>
<dbReference type="PANTHER" id="PTHR21301">
    <property type="entry name" value="REVERSE TRANSCRIPTASE"/>
    <property type="match status" value="1"/>
</dbReference>
<dbReference type="Pfam" id="PF26215">
    <property type="entry name" value="HTH_animal"/>
    <property type="match status" value="1"/>
</dbReference>
<evidence type="ECO:0000259" key="2">
    <source>
        <dbReference type="Pfam" id="PF26215"/>
    </source>
</evidence>